<dbReference type="AlphaFoldDB" id="A0A512NS04"/>
<dbReference type="EMBL" id="BKAJ01000249">
    <property type="protein sequence ID" value="GEP61725.1"/>
    <property type="molecule type" value="Genomic_DNA"/>
</dbReference>
<comment type="caution">
    <text evidence="1">The sequence shown here is derived from an EMBL/GenBank/DDBJ whole genome shotgun (WGS) entry which is preliminary data.</text>
</comment>
<dbReference type="Proteomes" id="UP000321058">
    <property type="component" value="Unassembled WGS sequence"/>
</dbReference>
<organism evidence="1 2">
    <name type="scientific">Reyranella soli</name>
    <dbReference type="NCBI Taxonomy" id="1230389"/>
    <lineage>
        <taxon>Bacteria</taxon>
        <taxon>Pseudomonadati</taxon>
        <taxon>Pseudomonadota</taxon>
        <taxon>Alphaproteobacteria</taxon>
        <taxon>Hyphomicrobiales</taxon>
        <taxon>Reyranellaceae</taxon>
        <taxon>Reyranella</taxon>
    </lineage>
</organism>
<accession>A0A512NS04</accession>
<evidence type="ECO:0000313" key="1">
    <source>
        <dbReference type="EMBL" id="GEP61725.1"/>
    </source>
</evidence>
<protein>
    <submittedName>
        <fullName evidence="1">Uncharacterized protein</fullName>
    </submittedName>
</protein>
<gene>
    <name evidence="1" type="ORF">RSO01_88910</name>
</gene>
<sequence length="77" mass="8524">MRLVNQHQPTAVFVDATGIGWGVYDRLSQLRCPGLVAVDFGAKSDRVDGTDATAKYANKRAEIWVHARLAEVRRVAK</sequence>
<reference evidence="1 2" key="1">
    <citation type="submission" date="2019-07" db="EMBL/GenBank/DDBJ databases">
        <title>Whole genome shotgun sequence of Reyranella soli NBRC 108950.</title>
        <authorList>
            <person name="Hosoyama A."/>
            <person name="Uohara A."/>
            <person name="Ohji S."/>
            <person name="Ichikawa N."/>
        </authorList>
    </citation>
    <scope>NUCLEOTIDE SEQUENCE [LARGE SCALE GENOMIC DNA]</scope>
    <source>
        <strain evidence="1 2">NBRC 108950</strain>
    </source>
</reference>
<dbReference type="Gene3D" id="3.30.420.240">
    <property type="match status" value="1"/>
</dbReference>
<keyword evidence="2" id="KW-1185">Reference proteome</keyword>
<proteinExistence type="predicted"/>
<evidence type="ECO:0000313" key="2">
    <source>
        <dbReference type="Proteomes" id="UP000321058"/>
    </source>
</evidence>
<name>A0A512NS04_9HYPH</name>